<evidence type="ECO:0000256" key="3">
    <source>
        <dbReference type="PROSITE-ProRule" id="PRU00176"/>
    </source>
</evidence>
<dbReference type="PROSITE" id="PS50102">
    <property type="entry name" value="RRM"/>
    <property type="match status" value="2"/>
</dbReference>
<evidence type="ECO:0000256" key="2">
    <source>
        <dbReference type="ARBA" id="ARBA00022884"/>
    </source>
</evidence>
<feature type="compositionally biased region" description="Low complexity" evidence="4">
    <location>
        <begin position="584"/>
        <end position="599"/>
    </location>
</feature>
<proteinExistence type="predicted"/>
<reference evidence="6 7" key="1">
    <citation type="journal article" date="2016" name="Nat. Commun.">
        <title>Extremotolerant tardigrade genome and improved radiotolerance of human cultured cells by tardigrade-unique protein.</title>
        <authorList>
            <person name="Hashimoto T."/>
            <person name="Horikawa D.D."/>
            <person name="Saito Y."/>
            <person name="Kuwahara H."/>
            <person name="Kozuka-Hata H."/>
            <person name="Shin-I T."/>
            <person name="Minakuchi Y."/>
            <person name="Ohishi K."/>
            <person name="Motoyama A."/>
            <person name="Aizu T."/>
            <person name="Enomoto A."/>
            <person name="Kondo K."/>
            <person name="Tanaka S."/>
            <person name="Hara Y."/>
            <person name="Koshikawa S."/>
            <person name="Sagara H."/>
            <person name="Miura T."/>
            <person name="Yokobori S."/>
            <person name="Miyagawa K."/>
            <person name="Suzuki Y."/>
            <person name="Kubo T."/>
            <person name="Oyama M."/>
            <person name="Kohara Y."/>
            <person name="Fujiyama A."/>
            <person name="Arakawa K."/>
            <person name="Katayama T."/>
            <person name="Toyoda A."/>
            <person name="Kunieda T."/>
        </authorList>
    </citation>
    <scope>NUCLEOTIDE SEQUENCE [LARGE SCALE GENOMIC DNA]</scope>
    <source>
        <strain evidence="6 7">YOKOZUNA-1</strain>
    </source>
</reference>
<feature type="compositionally biased region" description="Gly residues" evidence="4">
    <location>
        <begin position="479"/>
        <end position="494"/>
    </location>
</feature>
<sequence>MSGWEDDVPVEPGSIKQEYPVQQEAMASHPYSHPPASNGVASIWQKAQPAWIAPPAVKPEESTEHLSVVRVRGIPFQESEYTFLKWLIERGVAPHNGVLGIHFVYNPQRQWSGDAFLQLRNDEDFKKAISLDKATMNSRYLEVFPSSPIEMRNLLGQTGLGRVPGDYAVRLRGLDFKVSREEIRDFFQGAQIAGGLNGVIISKSQDGRTTGEAYVLFENRGGVEQAVQKHKEKMGHRYVEIFLAGAAHIKSMLAEAGVAEGRLCGPPADGPAALYEQNPAYYPPHQGHPGTANGFRPSQQPCRIFMRGLPWHVTEQEIEQFFQPLKLQSVTKNMSPSNVFDGSAWVEFFNQADMEEGKKRDKTSLGHRYIELFTAEEVETKRITVGNESLSGGGGAARRPPGRGGRGGAAHTSSYSHAPGPAAPYGSYRDEMNPLPPPDASSDSGRGSPRGGGGRGRGDSRGGRGASRGGISRGDSRGGRGGASSRGAPRGRGGPTRYDRPPQSREGDRGRPPPGSERSYRSLYLRSEGPPDNGYAPPPQYAPPPAYAYQPQAPPRYAPSIPAPSYSNHPQGPPGFGTPPGYQPPMAYAPPQQYTQYPL</sequence>
<dbReference type="EMBL" id="BDGG01000006">
    <property type="protein sequence ID" value="GAV00847.1"/>
    <property type="molecule type" value="Genomic_DNA"/>
</dbReference>
<dbReference type="GO" id="GO:0003723">
    <property type="term" value="F:RNA binding"/>
    <property type="evidence" value="ECO:0007669"/>
    <property type="project" value="UniProtKB-UniRule"/>
</dbReference>
<evidence type="ECO:0000313" key="7">
    <source>
        <dbReference type="Proteomes" id="UP000186922"/>
    </source>
</evidence>
<dbReference type="InterPro" id="IPR035979">
    <property type="entry name" value="RBD_domain_sf"/>
</dbReference>
<protein>
    <recommendedName>
        <fullName evidence="5">RRM domain-containing protein</fullName>
    </recommendedName>
</protein>
<dbReference type="SUPFAM" id="SSF54928">
    <property type="entry name" value="RNA-binding domain, RBD"/>
    <property type="match status" value="3"/>
</dbReference>
<dbReference type="InterPro" id="IPR012677">
    <property type="entry name" value="Nucleotide-bd_a/b_plait_sf"/>
</dbReference>
<keyword evidence="2 3" id="KW-0694">RNA-binding</keyword>
<feature type="compositionally biased region" description="Basic and acidic residues" evidence="4">
    <location>
        <begin position="497"/>
        <end position="511"/>
    </location>
</feature>
<dbReference type="STRING" id="947166.A0A1D1VGR7"/>
<evidence type="ECO:0000313" key="6">
    <source>
        <dbReference type="EMBL" id="GAV00847.1"/>
    </source>
</evidence>
<feature type="domain" description="RRM" evidence="5">
    <location>
        <begin position="167"/>
        <end position="246"/>
    </location>
</feature>
<dbReference type="AlphaFoldDB" id="A0A1D1VGR7"/>
<evidence type="ECO:0000256" key="4">
    <source>
        <dbReference type="SAM" id="MobiDB-lite"/>
    </source>
</evidence>
<dbReference type="SMART" id="SM00360">
    <property type="entry name" value="RRM"/>
    <property type="match status" value="3"/>
</dbReference>
<dbReference type="Proteomes" id="UP000186922">
    <property type="component" value="Unassembled WGS sequence"/>
</dbReference>
<accession>A0A1D1VGR7</accession>
<feature type="region of interest" description="Disordered" evidence="4">
    <location>
        <begin position="384"/>
        <end position="599"/>
    </location>
</feature>
<dbReference type="Gene3D" id="3.30.70.330">
    <property type="match status" value="3"/>
</dbReference>
<dbReference type="Pfam" id="PF00076">
    <property type="entry name" value="RRM_1"/>
    <property type="match status" value="2"/>
</dbReference>
<feature type="compositionally biased region" description="Pro residues" evidence="4">
    <location>
        <begin position="536"/>
        <end position="557"/>
    </location>
</feature>
<dbReference type="OrthoDB" id="431068at2759"/>
<organism evidence="6 7">
    <name type="scientific">Ramazzottius varieornatus</name>
    <name type="common">Water bear</name>
    <name type="synonym">Tardigrade</name>
    <dbReference type="NCBI Taxonomy" id="947166"/>
    <lineage>
        <taxon>Eukaryota</taxon>
        <taxon>Metazoa</taxon>
        <taxon>Ecdysozoa</taxon>
        <taxon>Tardigrada</taxon>
        <taxon>Eutardigrada</taxon>
        <taxon>Parachela</taxon>
        <taxon>Hypsibioidea</taxon>
        <taxon>Ramazzottiidae</taxon>
        <taxon>Ramazzottius</taxon>
    </lineage>
</organism>
<evidence type="ECO:0000259" key="5">
    <source>
        <dbReference type="PROSITE" id="PS50102"/>
    </source>
</evidence>
<keyword evidence="1" id="KW-0677">Repeat</keyword>
<dbReference type="PANTHER" id="PTHR13976">
    <property type="entry name" value="HETEROGENEOUS NUCLEAR RIBONUCLEOPROTEIN-RELATED"/>
    <property type="match status" value="1"/>
</dbReference>
<feature type="compositionally biased region" description="Gly residues" evidence="4">
    <location>
        <begin position="391"/>
        <end position="408"/>
    </location>
</feature>
<gene>
    <name evidence="6" type="primary">RvY_11639-1</name>
    <name evidence="6" type="synonym">RvY_11639.1</name>
    <name evidence="6" type="ORF">RvY_11639</name>
</gene>
<name>A0A1D1VGR7_RAMVA</name>
<dbReference type="InterPro" id="IPR000504">
    <property type="entry name" value="RRM_dom"/>
</dbReference>
<evidence type="ECO:0000256" key="1">
    <source>
        <dbReference type="ARBA" id="ARBA00022737"/>
    </source>
</evidence>
<keyword evidence="7" id="KW-1185">Reference proteome</keyword>
<feature type="compositionally biased region" description="Pro residues" evidence="4">
    <location>
        <begin position="571"/>
        <end position="583"/>
    </location>
</feature>
<feature type="compositionally biased region" description="Gly residues" evidence="4">
    <location>
        <begin position="463"/>
        <end position="472"/>
    </location>
</feature>
<comment type="caution">
    <text evidence="6">The sequence shown here is derived from an EMBL/GenBank/DDBJ whole genome shotgun (WGS) entry which is preliminary data.</text>
</comment>
<feature type="domain" description="RRM" evidence="5">
    <location>
        <begin position="302"/>
        <end position="377"/>
    </location>
</feature>
<dbReference type="InterPro" id="IPR050666">
    <property type="entry name" value="ESRP"/>
</dbReference>